<evidence type="ECO:0000259" key="2">
    <source>
        <dbReference type="Pfam" id="PF13946"/>
    </source>
</evidence>
<sequence>MRHAVMESRKSIVTYSSLEAQHLVRALYRALLGREADAAGLAYWTDTLVDGRLDLAALTTALTASDEYRATLAHQHAHAGLRTRVAAAAAAALAGSPLRIVDVGAQILADEQHVYAALAGHGLPCHIVGFEPIADKLTERRQADGATVRMYPDFIGDGNNHTFHLNVPDATSSLLPFNTALTGQLVHLSQLRTARTGQVATRTLDDVLDDDATVDFLKLDIQGFELPALRHAGAVLARTNVVHCEVSFAEIYAGQGLFSEIEQLLRGHGFDFIDLSHSCRYAYHGPFEGSRDRLGWGDAVFFRRAAGLAGRDLLAQAAIALLVYDKPSLAAAVAGPAHAALFAPEAA</sequence>
<dbReference type="InterPro" id="IPR006342">
    <property type="entry name" value="FkbM_mtfrase"/>
</dbReference>
<dbReference type="SUPFAM" id="SSF53335">
    <property type="entry name" value="S-adenosyl-L-methionine-dependent methyltransferases"/>
    <property type="match status" value="1"/>
</dbReference>
<dbReference type="RefSeq" id="WP_322534384.1">
    <property type="nucleotide sequence ID" value="NZ_CP140152.1"/>
</dbReference>
<keyword evidence="4" id="KW-1185">Reference proteome</keyword>
<dbReference type="Pfam" id="PF05050">
    <property type="entry name" value="Methyltransf_21"/>
    <property type="match status" value="1"/>
</dbReference>
<keyword evidence="3" id="KW-0489">Methyltransferase</keyword>
<dbReference type="Proteomes" id="UP001326110">
    <property type="component" value="Chromosome"/>
</dbReference>
<dbReference type="InterPro" id="IPR038255">
    <property type="entry name" value="PBS_linker_sf"/>
</dbReference>
<dbReference type="Gene3D" id="3.40.50.150">
    <property type="entry name" value="Vaccinia Virus protein VP39"/>
    <property type="match status" value="1"/>
</dbReference>
<dbReference type="PANTHER" id="PTHR36973:SF4">
    <property type="entry name" value="NODULATION PROTEIN"/>
    <property type="match status" value="1"/>
</dbReference>
<evidence type="ECO:0000259" key="1">
    <source>
        <dbReference type="Pfam" id="PF05050"/>
    </source>
</evidence>
<feature type="domain" description="Methyltransferase FkbM" evidence="1">
    <location>
        <begin position="102"/>
        <end position="272"/>
    </location>
</feature>
<dbReference type="InterPro" id="IPR053188">
    <property type="entry name" value="FkbM_Methyltransferase"/>
</dbReference>
<gene>
    <name evidence="3" type="ORF">SR858_03225</name>
</gene>
<evidence type="ECO:0000313" key="3">
    <source>
        <dbReference type="EMBL" id="WQH05361.1"/>
    </source>
</evidence>
<dbReference type="GO" id="GO:0008168">
    <property type="term" value="F:methyltransferase activity"/>
    <property type="evidence" value="ECO:0007669"/>
    <property type="project" value="UniProtKB-KW"/>
</dbReference>
<dbReference type="EMBL" id="CP140152">
    <property type="protein sequence ID" value="WQH05361.1"/>
    <property type="molecule type" value="Genomic_DNA"/>
</dbReference>
<keyword evidence="3" id="KW-0808">Transferase</keyword>
<dbReference type="InterPro" id="IPR025282">
    <property type="entry name" value="DUF4214"/>
</dbReference>
<protein>
    <submittedName>
        <fullName evidence="3">FkbM family methyltransferase</fullName>
    </submittedName>
</protein>
<dbReference type="NCBIfam" id="TIGR01444">
    <property type="entry name" value="fkbM_fam"/>
    <property type="match status" value="1"/>
</dbReference>
<dbReference type="GO" id="GO:0032259">
    <property type="term" value="P:methylation"/>
    <property type="evidence" value="ECO:0007669"/>
    <property type="project" value="UniProtKB-KW"/>
</dbReference>
<evidence type="ECO:0000313" key="4">
    <source>
        <dbReference type="Proteomes" id="UP001326110"/>
    </source>
</evidence>
<dbReference type="Gene3D" id="1.10.3130.20">
    <property type="entry name" value="Phycobilisome linker domain"/>
    <property type="match status" value="1"/>
</dbReference>
<accession>A0ABZ0Y0H6</accession>
<dbReference type="InterPro" id="IPR029063">
    <property type="entry name" value="SAM-dependent_MTases_sf"/>
</dbReference>
<dbReference type="Pfam" id="PF13946">
    <property type="entry name" value="DUF4214"/>
    <property type="match status" value="1"/>
</dbReference>
<organism evidence="3 4">
    <name type="scientific">Duganella zoogloeoides</name>
    <dbReference type="NCBI Taxonomy" id="75659"/>
    <lineage>
        <taxon>Bacteria</taxon>
        <taxon>Pseudomonadati</taxon>
        <taxon>Pseudomonadota</taxon>
        <taxon>Betaproteobacteria</taxon>
        <taxon>Burkholderiales</taxon>
        <taxon>Oxalobacteraceae</taxon>
        <taxon>Telluria group</taxon>
        <taxon>Duganella</taxon>
    </lineage>
</organism>
<proteinExistence type="predicted"/>
<feature type="domain" description="DUF4214" evidence="2">
    <location>
        <begin position="5"/>
        <end position="70"/>
    </location>
</feature>
<name>A0ABZ0Y0H6_9BURK</name>
<dbReference type="PANTHER" id="PTHR36973">
    <property type="entry name" value="SLL1456 PROTEIN-RELATED"/>
    <property type="match status" value="1"/>
</dbReference>
<reference evidence="3 4" key="1">
    <citation type="submission" date="2023-11" db="EMBL/GenBank/DDBJ databases">
        <title>MicrobeMod: A computational toolkit for identifying prokaryotic methylation and restriction-modification with nanopore sequencing.</title>
        <authorList>
            <person name="Crits-Christoph A."/>
            <person name="Kang S.C."/>
            <person name="Lee H."/>
            <person name="Ostrov N."/>
        </authorList>
    </citation>
    <scope>NUCLEOTIDE SEQUENCE [LARGE SCALE GENOMIC DNA]</scope>
    <source>
        <strain evidence="3 4">ATCC 25935</strain>
    </source>
</reference>